<organism evidence="3 5">
    <name type="scientific">Vibrio ponticus</name>
    <dbReference type="NCBI Taxonomy" id="265668"/>
    <lineage>
        <taxon>Bacteria</taxon>
        <taxon>Pseudomonadati</taxon>
        <taxon>Pseudomonadota</taxon>
        <taxon>Gammaproteobacteria</taxon>
        <taxon>Vibrionales</taxon>
        <taxon>Vibrionaceae</taxon>
        <taxon>Vibrio</taxon>
    </lineage>
</organism>
<comment type="caution">
    <text evidence="3">The sequence shown here is derived from an EMBL/GenBank/DDBJ whole genome shotgun (WGS) entry which is preliminary data.</text>
</comment>
<name>A0A3N3E096_9VIBR</name>
<dbReference type="Proteomes" id="UP000278792">
    <property type="component" value="Unassembled WGS sequence"/>
</dbReference>
<dbReference type="EMBL" id="RKIK01000025">
    <property type="protein sequence ID" value="ROV60163.1"/>
    <property type="molecule type" value="Genomic_DNA"/>
</dbReference>
<evidence type="ECO:0000313" key="2">
    <source>
        <dbReference type="EMBL" id="OLQ95582.1"/>
    </source>
</evidence>
<reference evidence="2 4" key="1">
    <citation type="submission" date="2016-09" db="EMBL/GenBank/DDBJ databases">
        <title>Genomic Taxonomy of the Vibrionaceae.</title>
        <authorList>
            <person name="Gonzalez-Castillo A."/>
            <person name="Gomez-Gil B."/>
            <person name="Enciso-Ibarra K."/>
        </authorList>
    </citation>
    <scope>NUCLEOTIDE SEQUENCE [LARGE SCALE GENOMIC DNA]</scope>
    <source>
        <strain evidence="2 4">CAIM 1731</strain>
    </source>
</reference>
<protein>
    <submittedName>
        <fullName evidence="3">Uncharacterized protein</fullName>
    </submittedName>
</protein>
<reference evidence="3 5" key="2">
    <citation type="submission" date="2018-11" db="EMBL/GenBank/DDBJ databases">
        <title>Vibrio ponticus strain CAIM 1751 pathogenic for the snapper Lutjanus guttatus.</title>
        <authorList>
            <person name="Soto-Rodriguez S."/>
            <person name="Lozano-Olvera R."/>
            <person name="Gomez-Gil B."/>
        </authorList>
    </citation>
    <scope>NUCLEOTIDE SEQUENCE [LARGE SCALE GENOMIC DNA]</scope>
    <source>
        <strain evidence="3 5">CAIM 1751</strain>
    </source>
</reference>
<keyword evidence="4" id="KW-1185">Reference proteome</keyword>
<evidence type="ECO:0000313" key="5">
    <source>
        <dbReference type="Proteomes" id="UP000278792"/>
    </source>
</evidence>
<sequence>MRTAIVIALSLLSFSAFGVHAANQQDDADNHDKSAKAEVTTEQTIKAIATGAIAIGMSPKQIEHAAKSMK</sequence>
<dbReference type="Proteomes" id="UP000186206">
    <property type="component" value="Unassembled WGS sequence"/>
</dbReference>
<dbReference type="AlphaFoldDB" id="A0A3N3E096"/>
<dbReference type="EMBL" id="MJMI01000022">
    <property type="protein sequence ID" value="OLQ95582.1"/>
    <property type="molecule type" value="Genomic_DNA"/>
</dbReference>
<feature type="signal peptide" evidence="1">
    <location>
        <begin position="1"/>
        <end position="21"/>
    </location>
</feature>
<proteinExistence type="predicted"/>
<evidence type="ECO:0000313" key="3">
    <source>
        <dbReference type="EMBL" id="ROV60163.1"/>
    </source>
</evidence>
<dbReference type="RefSeq" id="WP_075647854.1">
    <property type="nucleotide sequence ID" value="NZ_AP019658.1"/>
</dbReference>
<gene>
    <name evidence="2" type="ORF">BIY21_06325</name>
    <name evidence="3" type="ORF">EGH82_10185</name>
</gene>
<keyword evidence="1" id="KW-0732">Signal</keyword>
<accession>A0A3N3E096</accession>
<feature type="chain" id="PRO_5018634118" evidence="1">
    <location>
        <begin position="22"/>
        <end position="70"/>
    </location>
</feature>
<evidence type="ECO:0000313" key="4">
    <source>
        <dbReference type="Proteomes" id="UP000186206"/>
    </source>
</evidence>
<evidence type="ECO:0000256" key="1">
    <source>
        <dbReference type="SAM" id="SignalP"/>
    </source>
</evidence>